<proteinExistence type="predicted"/>
<dbReference type="AlphaFoldDB" id="A0A2P2IN31"/>
<sequence length="34" mass="4122">MYLSRQFALKTDLRRLLRKTKKEKTRSAKGNRVK</sequence>
<protein>
    <submittedName>
        <fullName evidence="1">Uncharacterized protein</fullName>
    </submittedName>
</protein>
<organism evidence="1">
    <name type="scientific">Rhizophora mucronata</name>
    <name type="common">Asiatic mangrove</name>
    <dbReference type="NCBI Taxonomy" id="61149"/>
    <lineage>
        <taxon>Eukaryota</taxon>
        <taxon>Viridiplantae</taxon>
        <taxon>Streptophyta</taxon>
        <taxon>Embryophyta</taxon>
        <taxon>Tracheophyta</taxon>
        <taxon>Spermatophyta</taxon>
        <taxon>Magnoliopsida</taxon>
        <taxon>eudicotyledons</taxon>
        <taxon>Gunneridae</taxon>
        <taxon>Pentapetalae</taxon>
        <taxon>rosids</taxon>
        <taxon>fabids</taxon>
        <taxon>Malpighiales</taxon>
        <taxon>Rhizophoraceae</taxon>
        <taxon>Rhizophora</taxon>
    </lineage>
</organism>
<name>A0A2P2IN31_RHIMU</name>
<reference evidence="1" key="1">
    <citation type="submission" date="2018-02" db="EMBL/GenBank/DDBJ databases">
        <title>Rhizophora mucronata_Transcriptome.</title>
        <authorList>
            <person name="Meera S.P."/>
            <person name="Sreeshan A."/>
            <person name="Augustine A."/>
        </authorList>
    </citation>
    <scope>NUCLEOTIDE SEQUENCE</scope>
    <source>
        <tissue evidence="1">Leaf</tissue>
    </source>
</reference>
<evidence type="ECO:0000313" key="1">
    <source>
        <dbReference type="EMBL" id="MBW82631.1"/>
    </source>
</evidence>
<dbReference type="EMBL" id="GGEC01002148">
    <property type="protein sequence ID" value="MBW82631.1"/>
    <property type="molecule type" value="Transcribed_RNA"/>
</dbReference>
<accession>A0A2P2IN31</accession>